<accession>A0AAE0T1Z6</accession>
<reference evidence="5" key="3">
    <citation type="submission" date="2023-05" db="EMBL/GenBank/DDBJ databases">
        <authorList>
            <person name="Smith C.H."/>
        </authorList>
    </citation>
    <scope>NUCLEOTIDE SEQUENCE</scope>
    <source>
        <strain evidence="5">CHS0354</strain>
        <tissue evidence="5">Mantle</tissue>
    </source>
</reference>
<dbReference type="InterPro" id="IPR036812">
    <property type="entry name" value="NAD(P)_OxRdtase_dom_sf"/>
</dbReference>
<dbReference type="SUPFAM" id="SSF51430">
    <property type="entry name" value="NAD(P)-linked oxidoreductase"/>
    <property type="match status" value="1"/>
</dbReference>
<evidence type="ECO:0000313" key="5">
    <source>
        <dbReference type="EMBL" id="KAK3602126.1"/>
    </source>
</evidence>
<dbReference type="Gene3D" id="3.20.20.100">
    <property type="entry name" value="NADP-dependent oxidoreductase domain"/>
    <property type="match status" value="1"/>
</dbReference>
<feature type="site" description="Lowers pKa of active site Tyr" evidence="3">
    <location>
        <position position="81"/>
    </location>
</feature>
<evidence type="ECO:0000256" key="1">
    <source>
        <dbReference type="PIRSR" id="PIRSR000097-1"/>
    </source>
</evidence>
<comment type="caution">
    <text evidence="5">The sequence shown here is derived from an EMBL/GenBank/DDBJ whole genome shotgun (WGS) entry which is preliminary data.</text>
</comment>
<evidence type="ECO:0000256" key="2">
    <source>
        <dbReference type="PIRSR" id="PIRSR000097-2"/>
    </source>
</evidence>
<evidence type="ECO:0000313" key="6">
    <source>
        <dbReference type="Proteomes" id="UP001195483"/>
    </source>
</evidence>
<dbReference type="Proteomes" id="UP001195483">
    <property type="component" value="Unassembled WGS sequence"/>
</dbReference>
<feature type="binding site" evidence="2">
    <location>
        <position position="114"/>
    </location>
    <ligand>
        <name>substrate</name>
    </ligand>
</feature>
<dbReference type="EMBL" id="JAEAOA010000259">
    <property type="protein sequence ID" value="KAK3602126.1"/>
    <property type="molecule type" value="Genomic_DNA"/>
</dbReference>
<dbReference type="InterPro" id="IPR023210">
    <property type="entry name" value="NADP_OxRdtase_dom"/>
</dbReference>
<protein>
    <recommendedName>
        <fullName evidence="4">NADP-dependent oxidoreductase domain-containing protein</fullName>
    </recommendedName>
</protein>
<feature type="active site" description="Proton donor" evidence="1">
    <location>
        <position position="52"/>
    </location>
</feature>
<dbReference type="PRINTS" id="PR00069">
    <property type="entry name" value="ALDKETRDTASE"/>
</dbReference>
<keyword evidence="6" id="KW-1185">Reference proteome</keyword>
<dbReference type="GO" id="GO:0016491">
    <property type="term" value="F:oxidoreductase activity"/>
    <property type="evidence" value="ECO:0007669"/>
    <property type="project" value="InterPro"/>
</dbReference>
<reference evidence="5" key="2">
    <citation type="journal article" date="2021" name="Genome Biol. Evol.">
        <title>Developing a high-quality reference genome for a parasitic bivalve with doubly uniparental inheritance (Bivalvia: Unionida).</title>
        <authorList>
            <person name="Smith C.H."/>
        </authorList>
    </citation>
    <scope>NUCLEOTIDE SEQUENCE</scope>
    <source>
        <strain evidence="5">CHS0354</strain>
        <tissue evidence="5">Mantle</tissue>
    </source>
</reference>
<organism evidence="5 6">
    <name type="scientific">Potamilus streckersoni</name>
    <dbReference type="NCBI Taxonomy" id="2493646"/>
    <lineage>
        <taxon>Eukaryota</taxon>
        <taxon>Metazoa</taxon>
        <taxon>Spiralia</taxon>
        <taxon>Lophotrochozoa</taxon>
        <taxon>Mollusca</taxon>
        <taxon>Bivalvia</taxon>
        <taxon>Autobranchia</taxon>
        <taxon>Heteroconchia</taxon>
        <taxon>Palaeoheterodonta</taxon>
        <taxon>Unionida</taxon>
        <taxon>Unionoidea</taxon>
        <taxon>Unionidae</taxon>
        <taxon>Ambleminae</taxon>
        <taxon>Lampsilini</taxon>
        <taxon>Potamilus</taxon>
    </lineage>
</organism>
<dbReference type="InterPro" id="IPR020471">
    <property type="entry name" value="AKR"/>
</dbReference>
<name>A0AAE0T1Z6_9BIVA</name>
<proteinExistence type="predicted"/>
<dbReference type="AlphaFoldDB" id="A0AAE0T1Z6"/>
<sequence length="322" mass="36982">MAGFIQHFKLNSGRMMPMLGLGTYLLKGDPLKEIIDHAVFLGFRHIDTAFSYGNNEDIGDILQLLMKSGKLNRKDLFLTTKIPGTYHAPTDLKYCVNESLEKLRLKSVDLLLIHHPWSLKNRGDGNLKPVGSDGRLEFTHQNMNETWKSMEDLVKCNKVLSLGLSNFNAKQIDKILKKAEFPPSNLQLECHAYLQQVELEKFCKSRGITLTAYSPLGAPARPEHHISPDNQISLLEDETVKTIAAKYVVKPAQVLLRFLIQRDFAVIPKTDKTDRLKQNLDCFNFYLKEKDMLKLRSLNRGIRFFPFLEFRSHPEFFADEPF</sequence>
<dbReference type="Pfam" id="PF00248">
    <property type="entry name" value="Aldo_ket_red"/>
    <property type="match status" value="1"/>
</dbReference>
<gene>
    <name evidence="5" type="ORF">CHS0354_003159</name>
</gene>
<reference evidence="5" key="1">
    <citation type="journal article" date="2021" name="Genome Biol. Evol.">
        <title>A High-Quality Reference Genome for a Parasitic Bivalve with Doubly Uniparental Inheritance (Bivalvia: Unionida).</title>
        <authorList>
            <person name="Smith C.H."/>
        </authorList>
    </citation>
    <scope>NUCLEOTIDE SEQUENCE</scope>
    <source>
        <strain evidence="5">CHS0354</strain>
    </source>
</reference>
<evidence type="ECO:0000259" key="4">
    <source>
        <dbReference type="Pfam" id="PF00248"/>
    </source>
</evidence>
<dbReference type="PANTHER" id="PTHR11732">
    <property type="entry name" value="ALDO/KETO REDUCTASE"/>
    <property type="match status" value="1"/>
</dbReference>
<feature type="domain" description="NADP-dependent oxidoreductase" evidence="4">
    <location>
        <begin position="19"/>
        <end position="299"/>
    </location>
</feature>
<evidence type="ECO:0000256" key="3">
    <source>
        <dbReference type="PIRSR" id="PIRSR000097-3"/>
    </source>
</evidence>
<dbReference type="PIRSF" id="PIRSF000097">
    <property type="entry name" value="AKR"/>
    <property type="match status" value="1"/>
</dbReference>